<dbReference type="InterPro" id="IPR004013">
    <property type="entry name" value="PHP_dom"/>
</dbReference>
<dbReference type="AlphaFoldDB" id="A0A932YYB5"/>
<evidence type="ECO:0000313" key="3">
    <source>
        <dbReference type="Proteomes" id="UP000756703"/>
    </source>
</evidence>
<dbReference type="PANTHER" id="PTHR42924:SF3">
    <property type="entry name" value="POLYMERASE_HISTIDINOL PHOSPHATASE N-TERMINAL DOMAIN-CONTAINING PROTEIN"/>
    <property type="match status" value="1"/>
</dbReference>
<organism evidence="2 3">
    <name type="scientific">Candidatus Sungiibacteriota bacterium</name>
    <dbReference type="NCBI Taxonomy" id="2750080"/>
    <lineage>
        <taxon>Bacteria</taxon>
        <taxon>Candidatus Sungiibacteriota</taxon>
    </lineage>
</organism>
<protein>
    <submittedName>
        <fullName evidence="2">PHP domain-containing protein</fullName>
    </submittedName>
</protein>
<dbReference type="InterPro" id="IPR016195">
    <property type="entry name" value="Pol/histidinol_Pase-like"/>
</dbReference>
<sequence length="307" mass="33394">MNPLDLQIQTTASDGKHSPRQCVEMAKANNVAVIAITDHDTVGGVPEAVAAGQELGIRVIPGIEISIQEHGMHLLGLGIDIENSSLRDTLAKAAENRRTAAELMVKNFQAGGFVVEWEDVLREAGESSVITRPHIVSAIMKRPENKDKLEGIATKHDFFQEYFTDTGPYYVRASEITPEGAIALVHGAGGVAVWSHPTIPDFVGNCPELEKFLQTLVSYGLDGLELFGPFLTESDAGCLEQMVERYRLIKTAGSDFHEVHPEILAGAPWPHSSRTVGDFPTYGRSLEGILPSLEEVMTRRRRVAAGA</sequence>
<reference evidence="2" key="1">
    <citation type="submission" date="2020-07" db="EMBL/GenBank/DDBJ databases">
        <title>Huge and variable diversity of episymbiotic CPR bacteria and DPANN archaea in groundwater ecosystems.</title>
        <authorList>
            <person name="He C.Y."/>
            <person name="Keren R."/>
            <person name="Whittaker M."/>
            <person name="Farag I.F."/>
            <person name="Doudna J."/>
            <person name="Cate J.H.D."/>
            <person name="Banfield J.F."/>
        </authorList>
    </citation>
    <scope>NUCLEOTIDE SEQUENCE</scope>
    <source>
        <strain evidence="2">NC_groundwater_1225_Ag_S-0.1um_56_177</strain>
    </source>
</reference>
<dbReference type="Gene3D" id="1.10.150.650">
    <property type="match status" value="1"/>
</dbReference>
<gene>
    <name evidence="2" type="ORF">HY473_00170</name>
</gene>
<dbReference type="EMBL" id="JACQMI010000002">
    <property type="protein sequence ID" value="MBI4132501.1"/>
    <property type="molecule type" value="Genomic_DNA"/>
</dbReference>
<evidence type="ECO:0000259" key="1">
    <source>
        <dbReference type="SMART" id="SM00481"/>
    </source>
</evidence>
<dbReference type="Pfam" id="PF02811">
    <property type="entry name" value="PHP"/>
    <property type="match status" value="1"/>
</dbReference>
<dbReference type="InterPro" id="IPR052018">
    <property type="entry name" value="PHP_domain"/>
</dbReference>
<feature type="domain" description="Polymerase/histidinol phosphatase N-terminal" evidence="1">
    <location>
        <begin position="4"/>
        <end position="69"/>
    </location>
</feature>
<dbReference type="Proteomes" id="UP000756703">
    <property type="component" value="Unassembled WGS sequence"/>
</dbReference>
<accession>A0A932YYB5</accession>
<dbReference type="SMART" id="SM00481">
    <property type="entry name" value="POLIIIAc"/>
    <property type="match status" value="1"/>
</dbReference>
<proteinExistence type="predicted"/>
<name>A0A932YYB5_9BACT</name>
<dbReference type="GO" id="GO:0004534">
    <property type="term" value="F:5'-3' RNA exonuclease activity"/>
    <property type="evidence" value="ECO:0007669"/>
    <property type="project" value="TreeGrafter"/>
</dbReference>
<dbReference type="InterPro" id="IPR003141">
    <property type="entry name" value="Pol/His_phosphatase_N"/>
</dbReference>
<dbReference type="GO" id="GO:0035312">
    <property type="term" value="F:5'-3' DNA exonuclease activity"/>
    <property type="evidence" value="ECO:0007669"/>
    <property type="project" value="TreeGrafter"/>
</dbReference>
<dbReference type="CDD" id="cd07438">
    <property type="entry name" value="PHP_HisPPase_AMP"/>
    <property type="match status" value="1"/>
</dbReference>
<dbReference type="SUPFAM" id="SSF89550">
    <property type="entry name" value="PHP domain-like"/>
    <property type="match status" value="1"/>
</dbReference>
<evidence type="ECO:0000313" key="2">
    <source>
        <dbReference type="EMBL" id="MBI4132501.1"/>
    </source>
</evidence>
<dbReference type="PANTHER" id="PTHR42924">
    <property type="entry name" value="EXONUCLEASE"/>
    <property type="match status" value="1"/>
</dbReference>
<dbReference type="Gene3D" id="3.20.20.140">
    <property type="entry name" value="Metal-dependent hydrolases"/>
    <property type="match status" value="1"/>
</dbReference>
<comment type="caution">
    <text evidence="2">The sequence shown here is derived from an EMBL/GenBank/DDBJ whole genome shotgun (WGS) entry which is preliminary data.</text>
</comment>